<evidence type="ECO:0000313" key="10">
    <source>
        <dbReference type="EMBL" id="TXD38162.1"/>
    </source>
</evidence>
<dbReference type="PANTHER" id="PTHR30489:SF0">
    <property type="entry name" value="LIPOPROTEIN-RELEASING SYSTEM TRANSMEMBRANE PROTEIN LOLE"/>
    <property type="match status" value="1"/>
</dbReference>
<evidence type="ECO:0000256" key="5">
    <source>
        <dbReference type="ARBA" id="ARBA00022989"/>
    </source>
</evidence>
<dbReference type="PANTHER" id="PTHR30489">
    <property type="entry name" value="LIPOPROTEIN-RELEASING SYSTEM TRANSMEMBRANE PROTEIN LOLE"/>
    <property type="match status" value="1"/>
</dbReference>
<evidence type="ECO:0000256" key="1">
    <source>
        <dbReference type="ARBA" id="ARBA00004651"/>
    </source>
</evidence>
<keyword evidence="5 7" id="KW-1133">Transmembrane helix</keyword>
<keyword evidence="4 7" id="KW-0812">Transmembrane</keyword>
<feature type="transmembrane region" description="Helical" evidence="7">
    <location>
        <begin position="380"/>
        <end position="406"/>
    </location>
</feature>
<comment type="subcellular location">
    <subcellularLocation>
        <location evidence="1">Cell membrane</location>
        <topology evidence="1">Multi-pass membrane protein</topology>
    </subcellularLocation>
</comment>
<feature type="transmembrane region" description="Helical" evidence="7">
    <location>
        <begin position="20"/>
        <end position="45"/>
    </location>
</feature>
<dbReference type="GO" id="GO:0098797">
    <property type="term" value="C:plasma membrane protein complex"/>
    <property type="evidence" value="ECO:0007669"/>
    <property type="project" value="TreeGrafter"/>
</dbReference>
<dbReference type="InterPro" id="IPR025857">
    <property type="entry name" value="MacB_PCD"/>
</dbReference>
<feature type="domain" description="MacB-like periplasmic core" evidence="9">
    <location>
        <begin position="24"/>
        <end position="256"/>
    </location>
</feature>
<dbReference type="OrthoDB" id="9808461at2"/>
<name>A0A5C6X8F2_9DELT</name>
<dbReference type="InterPro" id="IPR003838">
    <property type="entry name" value="ABC3_permease_C"/>
</dbReference>
<evidence type="ECO:0000256" key="2">
    <source>
        <dbReference type="ARBA" id="ARBA00005236"/>
    </source>
</evidence>
<dbReference type="InterPro" id="IPR051447">
    <property type="entry name" value="Lipoprotein-release_system"/>
</dbReference>
<feature type="domain" description="ABC3 transporter permease C-terminal" evidence="8">
    <location>
        <begin position="288"/>
        <end position="412"/>
    </location>
</feature>
<dbReference type="EMBL" id="VOSM01000002">
    <property type="protein sequence ID" value="TXD38162.1"/>
    <property type="molecule type" value="Genomic_DNA"/>
</dbReference>
<evidence type="ECO:0000259" key="9">
    <source>
        <dbReference type="Pfam" id="PF12704"/>
    </source>
</evidence>
<reference evidence="10 11" key="1">
    <citation type="submission" date="2019-08" db="EMBL/GenBank/DDBJ databases">
        <title>Bradymonadales sp. TMQ4.</title>
        <authorList>
            <person name="Liang Q."/>
        </authorList>
    </citation>
    <scope>NUCLEOTIDE SEQUENCE [LARGE SCALE GENOMIC DNA]</scope>
    <source>
        <strain evidence="10 11">TMQ4</strain>
    </source>
</reference>
<evidence type="ECO:0000313" key="11">
    <source>
        <dbReference type="Proteomes" id="UP000321412"/>
    </source>
</evidence>
<protein>
    <submittedName>
        <fullName evidence="10">ABC transporter permease</fullName>
    </submittedName>
</protein>
<accession>A0A5C6X8F2</accession>
<gene>
    <name evidence="10" type="ORF">FRC98_04485</name>
</gene>
<dbReference type="RefSeq" id="WP_146980104.1">
    <property type="nucleotide sequence ID" value="NZ_VOSM01000002.1"/>
</dbReference>
<keyword evidence="3" id="KW-1003">Cell membrane</keyword>
<dbReference type="Proteomes" id="UP000321412">
    <property type="component" value="Unassembled WGS sequence"/>
</dbReference>
<evidence type="ECO:0000256" key="7">
    <source>
        <dbReference type="SAM" id="Phobius"/>
    </source>
</evidence>
<comment type="caution">
    <text evidence="10">The sequence shown here is derived from an EMBL/GenBank/DDBJ whole genome shotgun (WGS) entry which is preliminary data.</text>
</comment>
<dbReference type="Pfam" id="PF12704">
    <property type="entry name" value="MacB_PCD"/>
    <property type="match status" value="1"/>
</dbReference>
<evidence type="ECO:0000259" key="8">
    <source>
        <dbReference type="Pfam" id="PF02687"/>
    </source>
</evidence>
<sequence length="419" mass="46207">MSYERFIAWRHLRSKRTSFLSTITIIAILGVFLGVTALTSVVAVTGGFEEAFRERVLGVNSHLLVIKYGVDFRDYREIQEDIEQMEGVTATSPFVLHEMIATHGNVSAGILIKGIEPATAESVSDIPKYTLDEGAVAQLEFERFPPDGQVAQPKILLGQSLAERLGAEKGDLVQVTSPLESLDPGRWSSKGSSPSSRQFEVAGIYRSGFHQYDDRMVMVDYQALQDFFNQGDTVTGVDVRVEDVFAVGALADQLRRDLPEGRFRVMDWRQLNHNLFTSLGLQRLVLAVLFCFIVLVASFNIVCILIMIVLEKNKDIAILKSMGATNWGVMKTFIFQGAVVGFVGTVTGLVGGLAVCLGIKHTSFGLDPSIYMIDHLPVRIVAWEFLAVGLVAMIISLLATIGPSWWASRLNPVDGLRYD</sequence>
<organism evidence="10 11">
    <name type="scientific">Lujinxingia vulgaris</name>
    <dbReference type="NCBI Taxonomy" id="2600176"/>
    <lineage>
        <taxon>Bacteria</taxon>
        <taxon>Deltaproteobacteria</taxon>
        <taxon>Bradymonadales</taxon>
        <taxon>Lujinxingiaceae</taxon>
        <taxon>Lujinxingia</taxon>
    </lineage>
</organism>
<feature type="transmembrane region" description="Helical" evidence="7">
    <location>
        <begin position="333"/>
        <end position="359"/>
    </location>
</feature>
<evidence type="ECO:0000256" key="6">
    <source>
        <dbReference type="ARBA" id="ARBA00023136"/>
    </source>
</evidence>
<keyword evidence="6 7" id="KW-0472">Membrane</keyword>
<dbReference type="AlphaFoldDB" id="A0A5C6X8F2"/>
<proteinExistence type="inferred from homology"/>
<comment type="similarity">
    <text evidence="2">Belongs to the ABC-4 integral membrane protein family. LolC/E subfamily.</text>
</comment>
<dbReference type="Pfam" id="PF02687">
    <property type="entry name" value="FtsX"/>
    <property type="match status" value="1"/>
</dbReference>
<keyword evidence="11" id="KW-1185">Reference proteome</keyword>
<evidence type="ECO:0000256" key="4">
    <source>
        <dbReference type="ARBA" id="ARBA00022692"/>
    </source>
</evidence>
<feature type="transmembrane region" description="Helical" evidence="7">
    <location>
        <begin position="284"/>
        <end position="310"/>
    </location>
</feature>
<evidence type="ECO:0000256" key="3">
    <source>
        <dbReference type="ARBA" id="ARBA00022475"/>
    </source>
</evidence>
<dbReference type="GO" id="GO:0044874">
    <property type="term" value="P:lipoprotein localization to outer membrane"/>
    <property type="evidence" value="ECO:0007669"/>
    <property type="project" value="TreeGrafter"/>
</dbReference>